<dbReference type="AlphaFoldDB" id="A0A7J7NJW5"/>
<proteinExistence type="predicted"/>
<reference evidence="1 2" key="1">
    <citation type="journal article" date="2020" name="IScience">
        <title>Genome Sequencing of the Endangered Kingdonia uniflora (Circaeasteraceae, Ranunculales) Reveals Potential Mechanisms of Evolutionary Specialization.</title>
        <authorList>
            <person name="Sun Y."/>
            <person name="Deng T."/>
            <person name="Zhang A."/>
            <person name="Moore M.J."/>
            <person name="Landis J.B."/>
            <person name="Lin N."/>
            <person name="Zhang H."/>
            <person name="Zhang X."/>
            <person name="Huang J."/>
            <person name="Zhang X."/>
            <person name="Sun H."/>
            <person name="Wang H."/>
        </authorList>
    </citation>
    <scope>NUCLEOTIDE SEQUENCE [LARGE SCALE GENOMIC DNA]</scope>
    <source>
        <strain evidence="1">TB1705</strain>
        <tissue evidence="1">Leaf</tissue>
    </source>
</reference>
<dbReference type="Proteomes" id="UP000541444">
    <property type="component" value="Unassembled WGS sequence"/>
</dbReference>
<gene>
    <name evidence="1" type="ORF">GIB67_020689</name>
</gene>
<evidence type="ECO:0000313" key="2">
    <source>
        <dbReference type="Proteomes" id="UP000541444"/>
    </source>
</evidence>
<accession>A0A7J7NJW5</accession>
<sequence>MFQNVHQDASTLDNVNEWKWKLNLLIRGNDEQEVISRERKDRRDFEQLEALATQMGLYSHRYEKVVVFSKVQLPNYRSDLDDMRPQREVSIQFGLQRRVDALLREYLSRKPISGGTSLDSGFSRSSSSCSIATDESFFEQQEVPTSFAMEQVLRRRSLQLRNQQQAWQESEEGEKLQEFRRSLPSYKERKSLLSIISQNQVSDVIPVLAFGCPHQIGLSGSFLLLEIFEIDLADF</sequence>
<dbReference type="EMBL" id="JACGCM010000750">
    <property type="protein sequence ID" value="KAF6167383.1"/>
    <property type="molecule type" value="Genomic_DNA"/>
</dbReference>
<organism evidence="1 2">
    <name type="scientific">Kingdonia uniflora</name>
    <dbReference type="NCBI Taxonomy" id="39325"/>
    <lineage>
        <taxon>Eukaryota</taxon>
        <taxon>Viridiplantae</taxon>
        <taxon>Streptophyta</taxon>
        <taxon>Embryophyta</taxon>
        <taxon>Tracheophyta</taxon>
        <taxon>Spermatophyta</taxon>
        <taxon>Magnoliopsida</taxon>
        <taxon>Ranunculales</taxon>
        <taxon>Circaeasteraceae</taxon>
        <taxon>Kingdonia</taxon>
    </lineage>
</organism>
<name>A0A7J7NJW5_9MAGN</name>
<protein>
    <submittedName>
        <fullName evidence="1">Uncharacterized protein</fullName>
    </submittedName>
</protein>
<evidence type="ECO:0000313" key="1">
    <source>
        <dbReference type="EMBL" id="KAF6167383.1"/>
    </source>
</evidence>
<comment type="caution">
    <text evidence="1">The sequence shown here is derived from an EMBL/GenBank/DDBJ whole genome shotgun (WGS) entry which is preliminary data.</text>
</comment>
<dbReference type="OrthoDB" id="1937672at2759"/>
<keyword evidence="2" id="KW-1185">Reference proteome</keyword>